<dbReference type="PANTHER" id="PTHR20883">
    <property type="entry name" value="PHYTANOYL-COA DIOXYGENASE DOMAIN CONTAINING 1"/>
    <property type="match status" value="1"/>
</dbReference>
<dbReference type="Gene3D" id="2.60.120.620">
    <property type="entry name" value="q2cbj1_9rhob like domain"/>
    <property type="match status" value="1"/>
</dbReference>
<keyword evidence="1" id="KW-0560">Oxidoreductase</keyword>
<dbReference type="PANTHER" id="PTHR20883:SF48">
    <property type="entry name" value="ECTOINE DIOXYGENASE"/>
    <property type="match status" value="1"/>
</dbReference>
<dbReference type="SUPFAM" id="SSF51197">
    <property type="entry name" value="Clavaminate synthase-like"/>
    <property type="match status" value="1"/>
</dbReference>
<dbReference type="GO" id="GO:0016706">
    <property type="term" value="F:2-oxoglutarate-dependent dioxygenase activity"/>
    <property type="evidence" value="ECO:0007669"/>
    <property type="project" value="UniProtKB-ARBA"/>
</dbReference>
<gene>
    <name evidence="1" type="ORF">HZU44_23540</name>
</gene>
<proteinExistence type="predicted"/>
<protein>
    <submittedName>
        <fullName evidence="1">Phytanoyl-CoA dioxygenase family protein</fullName>
    </submittedName>
</protein>
<keyword evidence="1" id="KW-0223">Dioxygenase</keyword>
<evidence type="ECO:0000313" key="1">
    <source>
        <dbReference type="EMBL" id="QLJ97717.1"/>
    </source>
</evidence>
<reference evidence="1" key="1">
    <citation type="submission" date="2020-08" db="EMBL/GenBank/DDBJ databases">
        <title>A bifunctional nitrone conjugated secondary metabolite targeting the ribosome.</title>
        <authorList>
            <person name="Limbrick E.M."/>
            <person name="Graf M."/>
            <person name="Derewacz D.K."/>
            <person name="Nguyen F."/>
            <person name="Spraggins J.M."/>
            <person name="Wieland M."/>
            <person name="Ynigez-Gutierrez A.E."/>
            <person name="Reisman B.J."/>
            <person name="Zinshteyn B."/>
            <person name="McCulloch K."/>
            <person name="Iverson T.M."/>
            <person name="Green R."/>
            <person name="Wilson D.N."/>
            <person name="Bachmann B.O."/>
        </authorList>
    </citation>
    <scope>NUCLEOTIDE SEQUENCE</scope>
    <source>
        <strain evidence="1">Africana</strain>
    </source>
</reference>
<dbReference type="Pfam" id="PF05721">
    <property type="entry name" value="PhyH"/>
    <property type="match status" value="1"/>
</dbReference>
<dbReference type="EMBL" id="CP058905">
    <property type="protein sequence ID" value="QLJ97717.1"/>
    <property type="molecule type" value="Genomic_DNA"/>
</dbReference>
<dbReference type="GO" id="GO:0005506">
    <property type="term" value="F:iron ion binding"/>
    <property type="evidence" value="ECO:0007669"/>
    <property type="project" value="UniProtKB-ARBA"/>
</dbReference>
<accession>A0A7D5YBR8</accession>
<organism evidence="1">
    <name type="scientific">Micromonospora carbonacea</name>
    <dbReference type="NCBI Taxonomy" id="47853"/>
    <lineage>
        <taxon>Bacteria</taxon>
        <taxon>Bacillati</taxon>
        <taxon>Actinomycetota</taxon>
        <taxon>Actinomycetes</taxon>
        <taxon>Micromonosporales</taxon>
        <taxon>Micromonosporaceae</taxon>
        <taxon>Micromonospora</taxon>
    </lineage>
</organism>
<dbReference type="InterPro" id="IPR008775">
    <property type="entry name" value="Phytyl_CoA_dOase-like"/>
</dbReference>
<name>A0A7D5YBR8_9ACTN</name>
<sequence length="288" mass="33150">MMLTDAQAALLPSEDDVRFYQEHGWWISPPLLTPEEIEEARFGIDRYYSGERDAHLLVELGTDWNESRGNVLRQNDYVSLQVEELRRLVHHPLVAATAATLARTPTVRLFHDQLIYKPPGLSPEHSNVGWHTDIAYWKTCSSRELITAWIAFQDVDEDLAPMQVLDGSHRWDGNDHLEFFHETDHREIEKRIRRPGGSLEPVSLLLRLGQVSFHHCRTIHGSRRNAADRPRIALAVHMQDHTNRYVPNTDEKGNRLSHFNDVLCRTDEAGNPDYSDPEICPVLWDGEA</sequence>
<dbReference type="AlphaFoldDB" id="A0A7D5YBR8"/>